<feature type="compositionally biased region" description="Low complexity" evidence="1">
    <location>
        <begin position="97"/>
        <end position="111"/>
    </location>
</feature>
<protein>
    <submittedName>
        <fullName evidence="2">Uncharacterized protein</fullName>
    </submittedName>
</protein>
<dbReference type="AlphaFoldDB" id="A0A5N5SW53"/>
<dbReference type="EMBL" id="SEYY01019268">
    <property type="protein sequence ID" value="KAB7498456.1"/>
    <property type="molecule type" value="Genomic_DNA"/>
</dbReference>
<feature type="compositionally biased region" description="Polar residues" evidence="1">
    <location>
        <begin position="1"/>
        <end position="17"/>
    </location>
</feature>
<sequence length="185" mass="19634">MHPQDYSLSNHNISNGTPADMSRSGLPPTVIGPGHNPLPPSHTGYQPNLMSIGVDTSAAPVTSMPMSGATPPTLHNSLATYMTQQVPTNLLFGLGQQQTAPAQQQPLNLQTSHQASMQPPPGNHQPPGAPQQHPTWCSSITPQSSQPILCFLWAHVTSPYDYTPAQSSAAVSTKSYAASRGPRRL</sequence>
<evidence type="ECO:0000256" key="1">
    <source>
        <dbReference type="SAM" id="MobiDB-lite"/>
    </source>
</evidence>
<reference evidence="2 3" key="1">
    <citation type="journal article" date="2019" name="PLoS Biol.">
        <title>Sex chromosomes control vertical transmission of feminizing Wolbachia symbionts in an isopod.</title>
        <authorList>
            <person name="Becking T."/>
            <person name="Chebbi M.A."/>
            <person name="Giraud I."/>
            <person name="Moumen B."/>
            <person name="Laverre T."/>
            <person name="Caubet Y."/>
            <person name="Peccoud J."/>
            <person name="Gilbert C."/>
            <person name="Cordaux R."/>
        </authorList>
    </citation>
    <scope>NUCLEOTIDE SEQUENCE [LARGE SCALE GENOMIC DNA]</scope>
    <source>
        <strain evidence="2">ANa2</strain>
        <tissue evidence="2">Whole body excluding digestive tract and cuticle</tissue>
    </source>
</reference>
<organism evidence="2 3">
    <name type="scientific">Armadillidium nasatum</name>
    <dbReference type="NCBI Taxonomy" id="96803"/>
    <lineage>
        <taxon>Eukaryota</taxon>
        <taxon>Metazoa</taxon>
        <taxon>Ecdysozoa</taxon>
        <taxon>Arthropoda</taxon>
        <taxon>Crustacea</taxon>
        <taxon>Multicrustacea</taxon>
        <taxon>Malacostraca</taxon>
        <taxon>Eumalacostraca</taxon>
        <taxon>Peracarida</taxon>
        <taxon>Isopoda</taxon>
        <taxon>Oniscidea</taxon>
        <taxon>Crinocheta</taxon>
        <taxon>Armadillidiidae</taxon>
        <taxon>Armadillidium</taxon>
    </lineage>
</organism>
<proteinExistence type="predicted"/>
<feature type="region of interest" description="Disordered" evidence="1">
    <location>
        <begin position="1"/>
        <end position="44"/>
    </location>
</feature>
<keyword evidence="3" id="KW-1185">Reference proteome</keyword>
<evidence type="ECO:0000313" key="3">
    <source>
        <dbReference type="Proteomes" id="UP000326759"/>
    </source>
</evidence>
<evidence type="ECO:0000313" key="2">
    <source>
        <dbReference type="EMBL" id="KAB7498456.1"/>
    </source>
</evidence>
<name>A0A5N5SW53_9CRUS</name>
<dbReference type="Proteomes" id="UP000326759">
    <property type="component" value="Unassembled WGS sequence"/>
</dbReference>
<gene>
    <name evidence="2" type="ORF">Anas_06988</name>
</gene>
<feature type="compositionally biased region" description="Pro residues" evidence="1">
    <location>
        <begin position="118"/>
        <end position="129"/>
    </location>
</feature>
<comment type="caution">
    <text evidence="2">The sequence shown here is derived from an EMBL/GenBank/DDBJ whole genome shotgun (WGS) entry which is preliminary data.</text>
</comment>
<feature type="region of interest" description="Disordered" evidence="1">
    <location>
        <begin position="97"/>
        <end position="139"/>
    </location>
</feature>
<accession>A0A5N5SW53</accession>